<dbReference type="EMBL" id="AOHZ01000015">
    <property type="protein sequence ID" value="ELY61086.1"/>
    <property type="molecule type" value="Genomic_DNA"/>
</dbReference>
<feature type="compositionally biased region" description="Acidic residues" evidence="1">
    <location>
        <begin position="135"/>
        <end position="158"/>
    </location>
</feature>
<sequence>MTNTARTNGDRRTGSDGNAPRAILHKQILDLAGAEPDISMETIADRVSGATVSTVERVLEEYGDPALESAENGGDETPVVTTDDRGEGDEAQTVTDDEPSEQRATDGGTGPRTTAGANGATAGGSSPSATREVALEADADTEAGDATDTDAEADTDADLEGRDEVDGDADRDDADASEAHTDGADDAADGTNDASSPSLERSALTEKQYETLRAVYDDPEATQAELADDLGVSGPTINQRVNSIEGFDWADRAEIVEGLFADAESDGVDDRHDAEPPSSVDADPDRAADRPTDRAASDDNAETDDGRQDELRDGLATLTECVTELTATLEDRSSGDPGQAPSVLADPELAPKIVYACLESDRLSETEELRLLREITVAGSDFRPSERETDE</sequence>
<comment type="caution">
    <text evidence="2">The sequence shown here is derived from an EMBL/GenBank/DDBJ whole genome shotgun (WGS) entry which is preliminary data.</text>
</comment>
<dbReference type="Pfam" id="PF13412">
    <property type="entry name" value="HTH_24"/>
    <property type="match status" value="1"/>
</dbReference>
<organism evidence="2 3">
    <name type="scientific">Natronolimnohabitans innermongolicus JCM 12255</name>
    <dbReference type="NCBI Taxonomy" id="1227499"/>
    <lineage>
        <taxon>Archaea</taxon>
        <taxon>Methanobacteriati</taxon>
        <taxon>Methanobacteriota</taxon>
        <taxon>Stenosarchaea group</taxon>
        <taxon>Halobacteria</taxon>
        <taxon>Halobacteriales</taxon>
        <taxon>Natrialbaceae</taxon>
        <taxon>Natronolimnohabitans</taxon>
    </lineage>
</organism>
<reference evidence="2 3" key="1">
    <citation type="journal article" date="2014" name="PLoS Genet.">
        <title>Phylogenetically driven sequencing of extremely halophilic archaea reveals strategies for static and dynamic osmo-response.</title>
        <authorList>
            <person name="Becker E.A."/>
            <person name="Seitzer P.M."/>
            <person name="Tritt A."/>
            <person name="Larsen D."/>
            <person name="Krusor M."/>
            <person name="Yao A.I."/>
            <person name="Wu D."/>
            <person name="Madern D."/>
            <person name="Eisen J.A."/>
            <person name="Darling A.E."/>
            <person name="Facciotti M.T."/>
        </authorList>
    </citation>
    <scope>NUCLEOTIDE SEQUENCE [LARGE SCALE GENOMIC DNA]</scope>
    <source>
        <strain evidence="2 3">JCM 12255</strain>
    </source>
</reference>
<keyword evidence="3" id="KW-1185">Reference proteome</keyword>
<dbReference type="Proteomes" id="UP000011602">
    <property type="component" value="Unassembled WGS sequence"/>
</dbReference>
<feature type="compositionally biased region" description="Acidic residues" evidence="1">
    <location>
        <begin position="86"/>
        <end position="99"/>
    </location>
</feature>
<feature type="compositionally biased region" description="Basic and acidic residues" evidence="1">
    <location>
        <begin position="283"/>
        <end position="297"/>
    </location>
</feature>
<name>L9XI64_9EURY</name>
<dbReference type="Gene3D" id="1.10.10.10">
    <property type="entry name" value="Winged helix-like DNA-binding domain superfamily/Winged helix DNA-binding domain"/>
    <property type="match status" value="1"/>
</dbReference>
<dbReference type="InterPro" id="IPR036390">
    <property type="entry name" value="WH_DNA-bd_sf"/>
</dbReference>
<gene>
    <name evidence="2" type="ORF">C493_03170</name>
</gene>
<feature type="compositionally biased region" description="Low complexity" evidence="1">
    <location>
        <begin position="111"/>
        <end position="131"/>
    </location>
</feature>
<evidence type="ECO:0000313" key="2">
    <source>
        <dbReference type="EMBL" id="ELY61086.1"/>
    </source>
</evidence>
<evidence type="ECO:0000256" key="1">
    <source>
        <dbReference type="SAM" id="MobiDB-lite"/>
    </source>
</evidence>
<accession>L9XI64</accession>
<dbReference type="AlphaFoldDB" id="L9XI64"/>
<dbReference type="InterPro" id="IPR036388">
    <property type="entry name" value="WH-like_DNA-bd_sf"/>
</dbReference>
<dbReference type="RefSeq" id="WP_007257944.1">
    <property type="nucleotide sequence ID" value="NZ_AOHZ01000015.1"/>
</dbReference>
<feature type="region of interest" description="Disordered" evidence="1">
    <location>
        <begin position="326"/>
        <end position="345"/>
    </location>
</feature>
<dbReference type="eggNOG" id="arCOG02611">
    <property type="taxonomic scope" value="Archaea"/>
</dbReference>
<evidence type="ECO:0000313" key="3">
    <source>
        <dbReference type="Proteomes" id="UP000011602"/>
    </source>
</evidence>
<feature type="region of interest" description="Disordered" evidence="1">
    <location>
        <begin position="260"/>
        <end position="315"/>
    </location>
</feature>
<protein>
    <submittedName>
        <fullName evidence="2">Uncharacterized protein</fullName>
    </submittedName>
</protein>
<proteinExistence type="predicted"/>
<feature type="compositionally biased region" description="Basic and acidic residues" evidence="1">
    <location>
        <begin position="304"/>
        <end position="313"/>
    </location>
</feature>
<dbReference type="SUPFAM" id="SSF46785">
    <property type="entry name" value="Winged helix' DNA-binding domain"/>
    <property type="match status" value="1"/>
</dbReference>
<feature type="compositionally biased region" description="Acidic residues" evidence="1">
    <location>
        <begin position="165"/>
        <end position="176"/>
    </location>
</feature>
<feature type="region of interest" description="Disordered" evidence="1">
    <location>
        <begin position="58"/>
        <end position="206"/>
    </location>
</feature>
<dbReference type="PATRIC" id="fig|1227499.3.peg.649"/>
<feature type="region of interest" description="Disordered" evidence="1">
    <location>
        <begin position="1"/>
        <end position="21"/>
    </location>
</feature>